<comment type="caution">
    <text evidence="2">The sequence shown here is derived from an EMBL/GenBank/DDBJ whole genome shotgun (WGS) entry which is preliminary data.</text>
</comment>
<name>A0AAE1NJU1_9EUCA</name>
<organism evidence="2 3">
    <name type="scientific">Petrolisthes manimaculis</name>
    <dbReference type="NCBI Taxonomy" id="1843537"/>
    <lineage>
        <taxon>Eukaryota</taxon>
        <taxon>Metazoa</taxon>
        <taxon>Ecdysozoa</taxon>
        <taxon>Arthropoda</taxon>
        <taxon>Crustacea</taxon>
        <taxon>Multicrustacea</taxon>
        <taxon>Malacostraca</taxon>
        <taxon>Eumalacostraca</taxon>
        <taxon>Eucarida</taxon>
        <taxon>Decapoda</taxon>
        <taxon>Pleocyemata</taxon>
        <taxon>Anomura</taxon>
        <taxon>Galatheoidea</taxon>
        <taxon>Porcellanidae</taxon>
        <taxon>Petrolisthes</taxon>
    </lineage>
</organism>
<keyword evidence="3" id="KW-1185">Reference proteome</keyword>
<dbReference type="Proteomes" id="UP001292094">
    <property type="component" value="Unassembled WGS sequence"/>
</dbReference>
<accession>A0AAE1NJU1</accession>
<dbReference type="AlphaFoldDB" id="A0AAE1NJU1"/>
<sequence>MTEKDGEKKYKTDDWIENVHRQQQRKERDEMVYKTNDRKKEEVERAGNKTKNNNIVYSRRQMPGREKDESSGKQT</sequence>
<evidence type="ECO:0000256" key="1">
    <source>
        <dbReference type="SAM" id="MobiDB-lite"/>
    </source>
</evidence>
<feature type="compositionally biased region" description="Basic and acidic residues" evidence="1">
    <location>
        <begin position="63"/>
        <end position="75"/>
    </location>
</feature>
<gene>
    <name evidence="2" type="ORF">Pmani_035811</name>
</gene>
<proteinExistence type="predicted"/>
<reference evidence="2" key="1">
    <citation type="submission" date="2023-11" db="EMBL/GenBank/DDBJ databases">
        <title>Genome assemblies of two species of porcelain crab, Petrolisthes cinctipes and Petrolisthes manimaculis (Anomura: Porcellanidae).</title>
        <authorList>
            <person name="Angst P."/>
        </authorList>
    </citation>
    <scope>NUCLEOTIDE SEQUENCE</scope>
    <source>
        <strain evidence="2">PB745_02</strain>
        <tissue evidence="2">Gill</tissue>
    </source>
</reference>
<dbReference type="EMBL" id="JAWZYT010005174">
    <property type="protein sequence ID" value="KAK4291360.1"/>
    <property type="molecule type" value="Genomic_DNA"/>
</dbReference>
<evidence type="ECO:0000313" key="2">
    <source>
        <dbReference type="EMBL" id="KAK4291360.1"/>
    </source>
</evidence>
<protein>
    <submittedName>
        <fullName evidence="2">Uncharacterized protein</fullName>
    </submittedName>
</protein>
<feature type="compositionally biased region" description="Basic and acidic residues" evidence="1">
    <location>
        <begin position="1"/>
        <end position="47"/>
    </location>
</feature>
<evidence type="ECO:0000313" key="3">
    <source>
        <dbReference type="Proteomes" id="UP001292094"/>
    </source>
</evidence>
<feature type="region of interest" description="Disordered" evidence="1">
    <location>
        <begin position="1"/>
        <end position="75"/>
    </location>
</feature>